<dbReference type="EMBL" id="CM029039">
    <property type="protein sequence ID" value="KAG2639583.1"/>
    <property type="molecule type" value="Genomic_DNA"/>
</dbReference>
<sequence>MRVEAQKPGQEVMGVQFRNPARDPLVPMEGK</sequence>
<feature type="region of interest" description="Disordered" evidence="1">
    <location>
        <begin position="1"/>
        <end position="31"/>
    </location>
</feature>
<dbReference type="Proteomes" id="UP000823388">
    <property type="component" value="Chromosome 2K"/>
</dbReference>
<dbReference type="AlphaFoldDB" id="A0A8T0W4L7"/>
<organism evidence="2 3">
    <name type="scientific">Panicum virgatum</name>
    <name type="common">Blackwell switchgrass</name>
    <dbReference type="NCBI Taxonomy" id="38727"/>
    <lineage>
        <taxon>Eukaryota</taxon>
        <taxon>Viridiplantae</taxon>
        <taxon>Streptophyta</taxon>
        <taxon>Embryophyta</taxon>
        <taxon>Tracheophyta</taxon>
        <taxon>Spermatophyta</taxon>
        <taxon>Magnoliopsida</taxon>
        <taxon>Liliopsida</taxon>
        <taxon>Poales</taxon>
        <taxon>Poaceae</taxon>
        <taxon>PACMAD clade</taxon>
        <taxon>Panicoideae</taxon>
        <taxon>Panicodae</taxon>
        <taxon>Paniceae</taxon>
        <taxon>Panicinae</taxon>
        <taxon>Panicum</taxon>
        <taxon>Panicum sect. Hiantes</taxon>
    </lineage>
</organism>
<reference evidence="2" key="1">
    <citation type="submission" date="2020-05" db="EMBL/GenBank/DDBJ databases">
        <title>WGS assembly of Panicum virgatum.</title>
        <authorList>
            <person name="Lovell J.T."/>
            <person name="Jenkins J."/>
            <person name="Shu S."/>
            <person name="Juenger T.E."/>
            <person name="Schmutz J."/>
        </authorList>
    </citation>
    <scope>NUCLEOTIDE SEQUENCE</scope>
    <source>
        <strain evidence="2">AP13</strain>
    </source>
</reference>
<keyword evidence="3" id="KW-1185">Reference proteome</keyword>
<comment type="caution">
    <text evidence="2">The sequence shown here is derived from an EMBL/GenBank/DDBJ whole genome shotgun (WGS) entry which is preliminary data.</text>
</comment>
<name>A0A8T0W4L7_PANVG</name>
<evidence type="ECO:0000313" key="3">
    <source>
        <dbReference type="Proteomes" id="UP000823388"/>
    </source>
</evidence>
<proteinExistence type="predicted"/>
<gene>
    <name evidence="2" type="ORF">PVAP13_2KG023616</name>
</gene>
<accession>A0A8T0W4L7</accession>
<evidence type="ECO:0000313" key="2">
    <source>
        <dbReference type="EMBL" id="KAG2639583.1"/>
    </source>
</evidence>
<protein>
    <submittedName>
        <fullName evidence="2">Uncharacterized protein</fullName>
    </submittedName>
</protein>
<evidence type="ECO:0000256" key="1">
    <source>
        <dbReference type="SAM" id="MobiDB-lite"/>
    </source>
</evidence>